<dbReference type="InterPro" id="IPR004294">
    <property type="entry name" value="Carotenoid_Oase"/>
</dbReference>
<feature type="binding site" evidence="5">
    <location>
        <position position="316"/>
    </location>
    <ligand>
        <name>Fe cation</name>
        <dbReference type="ChEBI" id="CHEBI:24875"/>
        <note>catalytic</note>
    </ligand>
</feature>
<evidence type="ECO:0000256" key="3">
    <source>
        <dbReference type="ARBA" id="ARBA00023002"/>
    </source>
</evidence>
<evidence type="ECO:0000313" key="7">
    <source>
        <dbReference type="EMBL" id="OHU22761.1"/>
    </source>
</evidence>
<reference evidence="7 8" key="1">
    <citation type="submission" date="2016-10" db="EMBL/GenBank/DDBJ databases">
        <title>Evaluation of Human, Veterinary and Environmental Mycobacterium chelonae Isolates by Core Genome Phylogenomic Analysis, Targeted Gene Comparison, and Anti-microbial Susceptibility Patterns: A Tale of Mistaken Identities.</title>
        <authorList>
            <person name="Fogelson S.B."/>
            <person name="Camus A.C."/>
            <person name="Lorenz W."/>
            <person name="Vasireddy R."/>
            <person name="Vasireddy S."/>
            <person name="Smith T."/>
            <person name="Brown-Elliott B.A."/>
            <person name="Wallace R.J.Jr."/>
            <person name="Hasan N.A."/>
            <person name="Reischl U."/>
            <person name="Sanchez S."/>
        </authorList>
    </citation>
    <scope>NUCLEOTIDE SEQUENCE [LARGE SCALE GENOMIC DNA]</scope>
    <source>
        <strain evidence="7 8">1559</strain>
    </source>
</reference>
<dbReference type="GeneID" id="57167731"/>
<keyword evidence="4 5" id="KW-0408">Iron</keyword>
<organism evidence="7 8">
    <name type="scientific">Mycobacteroides franklinii</name>
    <dbReference type="NCBI Taxonomy" id="948102"/>
    <lineage>
        <taxon>Bacteria</taxon>
        <taxon>Bacillati</taxon>
        <taxon>Actinomycetota</taxon>
        <taxon>Actinomycetes</taxon>
        <taxon>Mycobacteriales</taxon>
        <taxon>Mycobacteriaceae</taxon>
        <taxon>Mycobacteroides</taxon>
    </lineage>
</organism>
<feature type="binding site" evidence="5">
    <location>
        <position position="213"/>
    </location>
    <ligand>
        <name>Fe cation</name>
        <dbReference type="ChEBI" id="CHEBI:24875"/>
        <note>catalytic</note>
    </ligand>
</feature>
<evidence type="ECO:0000313" key="8">
    <source>
        <dbReference type="Proteomes" id="UP000179616"/>
    </source>
</evidence>
<evidence type="ECO:0000256" key="1">
    <source>
        <dbReference type="ARBA" id="ARBA00006787"/>
    </source>
</evidence>
<comment type="cofactor">
    <cofactor evidence="5 6">
        <name>Fe(2+)</name>
        <dbReference type="ChEBI" id="CHEBI:29033"/>
    </cofactor>
    <text evidence="5 6">Binds 1 Fe(2+) ion per subunit.</text>
</comment>
<dbReference type="EC" id="1.13.11.-" evidence="6"/>
<keyword evidence="6" id="KW-0223">Dioxygenase</keyword>
<name>A0A1S1LAS2_9MYCO</name>
<dbReference type="Proteomes" id="UP000179616">
    <property type="component" value="Unassembled WGS sequence"/>
</dbReference>
<dbReference type="PANTHER" id="PTHR10543:SF89">
    <property type="entry name" value="CAROTENOID 9,10(9',10')-CLEAVAGE DIOXYGENASE 1"/>
    <property type="match status" value="1"/>
</dbReference>
<dbReference type="GO" id="GO:0016121">
    <property type="term" value="P:carotene catabolic process"/>
    <property type="evidence" value="ECO:0007669"/>
    <property type="project" value="TreeGrafter"/>
</dbReference>
<keyword evidence="3 6" id="KW-0560">Oxidoreductase</keyword>
<evidence type="ECO:0000256" key="5">
    <source>
        <dbReference type="PIRSR" id="PIRSR604294-1"/>
    </source>
</evidence>
<sequence length="497" mass="55108">MPKDIPRGASWTPGHWALSGNYAPVQREIDATELPVTGIIPNFLDGRYVRIGPNPISVPDPARYQMFFGTGMVHGLRLIGGQALWYRNRWVRAASAARALGEKWTGGPSQGGIDFAAYTNVIQYANRTLALGECGVRPYELSENLDTVSGFDFGGTLRGGYAPLPKRDPKTGELHAISYSPLFGHAVRYTVADIYGCIRHTVDIKLTAMPLMHDFSLTERYVVVYDQPVVLNWDAVARGPWSQWLTRQLNRISKRAVPDPLADIVMAASARIDINPSLPFPFLSDQNRPTRVGVLPRDGTAADLRWFEVPRCFIYHGLNAHDDGDQIFLDIVRHPDMFVVPGADPMTDAATLDRWIIDLVSGNVRVQPLDDRSQEFPRVDDRLVGQPYRYGYCVSYPANSHPRFTPGSLLRHDVLTESTIEVSFGGHRQASEFIFVPSGENAGEDDGVLMGFVYNSVDDRSDLVLLDAATLHVVGTVHLPARVPNGFHGNWMPTQSS</sequence>
<evidence type="ECO:0000256" key="2">
    <source>
        <dbReference type="ARBA" id="ARBA00022723"/>
    </source>
</evidence>
<protein>
    <recommendedName>
        <fullName evidence="6">Dioxygenase</fullName>
        <ecNumber evidence="6">1.13.11.-</ecNumber>
    </recommendedName>
</protein>
<dbReference type="EMBL" id="MLIK01000019">
    <property type="protein sequence ID" value="OHU22761.1"/>
    <property type="molecule type" value="Genomic_DNA"/>
</dbReference>
<dbReference type="STRING" id="948102.BKG76_13060"/>
<dbReference type="Pfam" id="PF03055">
    <property type="entry name" value="RPE65"/>
    <property type="match status" value="1"/>
</dbReference>
<dbReference type="RefSeq" id="WP_070939194.1">
    <property type="nucleotide sequence ID" value="NZ_MLIK01000019.1"/>
</dbReference>
<comment type="caution">
    <text evidence="7">The sequence shown here is derived from an EMBL/GenBank/DDBJ whole genome shotgun (WGS) entry which is preliminary data.</text>
</comment>
<dbReference type="AlphaFoldDB" id="A0A1S1LAS2"/>
<evidence type="ECO:0000256" key="4">
    <source>
        <dbReference type="ARBA" id="ARBA00023004"/>
    </source>
</evidence>
<dbReference type="GO" id="GO:0046872">
    <property type="term" value="F:metal ion binding"/>
    <property type="evidence" value="ECO:0007669"/>
    <property type="project" value="UniProtKB-KW"/>
</dbReference>
<keyword evidence="2 5" id="KW-0479">Metal-binding</keyword>
<dbReference type="OrthoDB" id="6636843at2"/>
<evidence type="ECO:0000256" key="6">
    <source>
        <dbReference type="RuleBase" id="RU364048"/>
    </source>
</evidence>
<dbReference type="PANTHER" id="PTHR10543">
    <property type="entry name" value="BETA-CAROTENE DIOXYGENASE"/>
    <property type="match status" value="1"/>
</dbReference>
<comment type="similarity">
    <text evidence="1 6">Belongs to the carotenoid oxygenase family.</text>
</comment>
<proteinExistence type="inferred from homology"/>
<gene>
    <name evidence="7" type="ORF">BKG76_13060</name>
</gene>
<dbReference type="GO" id="GO:0010436">
    <property type="term" value="F:carotenoid dioxygenase activity"/>
    <property type="evidence" value="ECO:0007669"/>
    <property type="project" value="TreeGrafter"/>
</dbReference>
<feature type="binding site" evidence="5">
    <location>
        <position position="488"/>
    </location>
    <ligand>
        <name>Fe cation</name>
        <dbReference type="ChEBI" id="CHEBI:24875"/>
        <note>catalytic</note>
    </ligand>
</feature>
<accession>A0A1S1LAS2</accession>